<comment type="caution">
    <text evidence="1">The sequence shown here is derived from an EMBL/GenBank/DDBJ whole genome shotgun (WGS) entry which is preliminary data.</text>
</comment>
<evidence type="ECO:0000313" key="1">
    <source>
        <dbReference type="EMBL" id="KAF4726668.1"/>
    </source>
</evidence>
<proteinExistence type="predicted"/>
<evidence type="ECO:0000313" key="2">
    <source>
        <dbReference type="Proteomes" id="UP000574390"/>
    </source>
</evidence>
<feature type="non-terminal residue" evidence="1">
    <location>
        <position position="356"/>
    </location>
</feature>
<organism evidence="1 2">
    <name type="scientific">Perkinsus olseni</name>
    <name type="common">Perkinsus atlanticus</name>
    <dbReference type="NCBI Taxonomy" id="32597"/>
    <lineage>
        <taxon>Eukaryota</taxon>
        <taxon>Sar</taxon>
        <taxon>Alveolata</taxon>
        <taxon>Perkinsozoa</taxon>
        <taxon>Perkinsea</taxon>
        <taxon>Perkinsida</taxon>
        <taxon>Perkinsidae</taxon>
        <taxon>Perkinsus</taxon>
    </lineage>
</organism>
<reference evidence="1 2" key="1">
    <citation type="submission" date="2020-04" db="EMBL/GenBank/DDBJ databases">
        <title>Perkinsus olseni comparative genomics.</title>
        <authorList>
            <person name="Bogema D.R."/>
        </authorList>
    </citation>
    <scope>NUCLEOTIDE SEQUENCE [LARGE SCALE GENOMIC DNA]</scope>
    <source>
        <strain evidence="1">ATCC PRA-205</strain>
    </source>
</reference>
<name>A0A7J6S123_PEROL</name>
<accession>A0A7J6S123</accession>
<feature type="non-terminal residue" evidence="1">
    <location>
        <position position="1"/>
    </location>
</feature>
<dbReference type="EMBL" id="JABANM010018092">
    <property type="protein sequence ID" value="KAF4726668.1"/>
    <property type="molecule type" value="Genomic_DNA"/>
</dbReference>
<gene>
    <name evidence="1" type="ORF">FOZ62_010657</name>
</gene>
<sequence length="356" mass="39066">FRVLIENPSTPFEDYKTEDKKWELKTSLADGTMVDYNGAAYGFPIRHRARYFFIQALSPVGLYRTVVKISFSLYETLPPQANITIVTPDTLTVDAVGLPCVYPTPEQIKDAIPGTDPSTLVSVQDVRAEFGESLLSDAAQLPGYISCTLATTNVIVLKNEEEERTGRPLLAGPTYEQILTNVMNPQSTPELNLWRIEAHTLHESAPETWATTGYVILPELAETSVVSSNPAYGLFTTFTFSLTPISRIPESGSILIHAPVAGYYFGPRLVDPAEASDLLSAVPPPAGGAMPRPPADQEIPCTIIAPLDTEEEWTCPFTFTPCLQVEVLELQQIQRPDVTTDDPSAYQLACDELNNL</sequence>
<dbReference type="Proteomes" id="UP000574390">
    <property type="component" value="Unassembled WGS sequence"/>
</dbReference>
<protein>
    <submittedName>
        <fullName evidence="1">Uncharacterized protein</fullName>
    </submittedName>
</protein>
<dbReference type="AlphaFoldDB" id="A0A7J6S123"/>